<protein>
    <submittedName>
        <fullName evidence="1">Uncharacterized protein</fullName>
    </submittedName>
</protein>
<keyword evidence="2" id="KW-1185">Reference proteome</keyword>
<name>A0ACC3BS08_PYRYE</name>
<dbReference type="EMBL" id="CM020618">
    <property type="protein sequence ID" value="KAK1860368.1"/>
    <property type="molecule type" value="Genomic_DNA"/>
</dbReference>
<evidence type="ECO:0000313" key="2">
    <source>
        <dbReference type="Proteomes" id="UP000798662"/>
    </source>
</evidence>
<sequence>MEVINSGSSRSPALMWELRRLHTVATALGVTLRAEYLPSALNLWADRLSRTRDSTDWTLSRHSFERLERLYGPHTVDLFATAENTQCGRFHSKLPAPGGAGVDAMRFSWRGDNAWANPPFNLIGPVVDKAVRESAAVTLVSPYWPAQPWWPTAVRACSAMLRLPAAEGVLKYGHGDKASTATRPQWRVVVLRFEGAGHATPSHGWSDGTAS</sequence>
<organism evidence="1 2">
    <name type="scientific">Pyropia yezoensis</name>
    <name type="common">Susabi-nori</name>
    <name type="synonym">Porphyra yezoensis</name>
    <dbReference type="NCBI Taxonomy" id="2788"/>
    <lineage>
        <taxon>Eukaryota</taxon>
        <taxon>Rhodophyta</taxon>
        <taxon>Bangiophyceae</taxon>
        <taxon>Bangiales</taxon>
        <taxon>Bangiaceae</taxon>
        <taxon>Pyropia</taxon>
    </lineage>
</organism>
<proteinExistence type="predicted"/>
<gene>
    <name evidence="1" type="ORF">I4F81_002957</name>
</gene>
<accession>A0ACC3BS08</accession>
<comment type="caution">
    <text evidence="1">The sequence shown here is derived from an EMBL/GenBank/DDBJ whole genome shotgun (WGS) entry which is preliminary data.</text>
</comment>
<evidence type="ECO:0000313" key="1">
    <source>
        <dbReference type="EMBL" id="KAK1860368.1"/>
    </source>
</evidence>
<dbReference type="Proteomes" id="UP000798662">
    <property type="component" value="Chromosome 1"/>
</dbReference>
<reference evidence="1" key="1">
    <citation type="submission" date="2019-11" db="EMBL/GenBank/DDBJ databases">
        <title>Nori genome reveals adaptations in red seaweeds to the harsh intertidal environment.</title>
        <authorList>
            <person name="Wang D."/>
            <person name="Mao Y."/>
        </authorList>
    </citation>
    <scope>NUCLEOTIDE SEQUENCE</scope>
    <source>
        <tissue evidence="1">Gametophyte</tissue>
    </source>
</reference>